<reference evidence="4" key="1">
    <citation type="submission" date="2016-12" db="EMBL/GenBank/DDBJ databases">
        <title>Comparative genomic analysis reveals the diversity, evolution, and environmental adaptation strategies of the genus Vibrio.</title>
        <authorList>
            <person name="Lin H."/>
            <person name="Wang X."/>
            <person name="Zhang X.-H."/>
        </authorList>
    </citation>
    <scope>NUCLEOTIDE SEQUENCE [LARGE SCALE GENOMIC DNA]</scope>
    <source>
        <strain evidence="4">QT6D1</strain>
    </source>
</reference>
<accession>A0AAN1KPW1</accession>
<dbReference type="AlphaFoldDB" id="A0AAN1KPW1"/>
<protein>
    <recommendedName>
        <fullName evidence="5">TRAP transporter substrate-binding protein</fullName>
    </recommendedName>
</protein>
<dbReference type="PIRSF" id="PIRSF006470">
    <property type="entry name" value="DctB"/>
    <property type="match status" value="1"/>
</dbReference>
<dbReference type="PANTHER" id="PTHR33376">
    <property type="match status" value="1"/>
</dbReference>
<dbReference type="EMBL" id="CP018309">
    <property type="protein sequence ID" value="ASI91875.1"/>
    <property type="molecule type" value="Genomic_DNA"/>
</dbReference>
<feature type="signal peptide" evidence="2">
    <location>
        <begin position="1"/>
        <end position="25"/>
    </location>
</feature>
<dbReference type="RefSeq" id="WP_088877946.1">
    <property type="nucleotide sequence ID" value="NZ_CP018309.1"/>
</dbReference>
<organism evidence="3 4">
    <name type="scientific">Vibrio mediterranei</name>
    <dbReference type="NCBI Taxonomy" id="689"/>
    <lineage>
        <taxon>Bacteria</taxon>
        <taxon>Pseudomonadati</taxon>
        <taxon>Pseudomonadota</taxon>
        <taxon>Gammaproteobacteria</taxon>
        <taxon>Vibrionales</taxon>
        <taxon>Vibrionaceae</taxon>
        <taxon>Vibrio</taxon>
    </lineage>
</organism>
<dbReference type="KEGG" id="vsh:BSZ05_18740"/>
<dbReference type="Gene3D" id="3.40.190.170">
    <property type="entry name" value="Bacterial extracellular solute-binding protein, family 7"/>
    <property type="match status" value="1"/>
</dbReference>
<dbReference type="InterPro" id="IPR018389">
    <property type="entry name" value="DctP_fam"/>
</dbReference>
<evidence type="ECO:0000313" key="4">
    <source>
        <dbReference type="Proteomes" id="UP000197092"/>
    </source>
</evidence>
<dbReference type="InterPro" id="IPR004682">
    <property type="entry name" value="TRAP_DctP"/>
</dbReference>
<dbReference type="NCBIfam" id="TIGR00787">
    <property type="entry name" value="dctP"/>
    <property type="match status" value="1"/>
</dbReference>
<dbReference type="NCBIfam" id="NF037995">
    <property type="entry name" value="TRAP_S1"/>
    <property type="match status" value="1"/>
</dbReference>
<dbReference type="GO" id="GO:0030246">
    <property type="term" value="F:carbohydrate binding"/>
    <property type="evidence" value="ECO:0007669"/>
    <property type="project" value="TreeGrafter"/>
</dbReference>
<proteinExistence type="predicted"/>
<name>A0AAN1KPW1_9VIBR</name>
<dbReference type="Pfam" id="PF03480">
    <property type="entry name" value="DctP"/>
    <property type="match status" value="1"/>
</dbReference>
<dbReference type="GO" id="GO:0055085">
    <property type="term" value="P:transmembrane transport"/>
    <property type="evidence" value="ECO:0007669"/>
    <property type="project" value="InterPro"/>
</dbReference>
<evidence type="ECO:0000256" key="1">
    <source>
        <dbReference type="ARBA" id="ARBA00022729"/>
    </source>
</evidence>
<dbReference type="GO" id="GO:0030288">
    <property type="term" value="C:outer membrane-bounded periplasmic space"/>
    <property type="evidence" value="ECO:0007669"/>
    <property type="project" value="InterPro"/>
</dbReference>
<sequence>MSKKIKLLTTLSTVALSIAAFNAQALTLRMAHNLAEDHPTSQAMQKFADEVKERTDGEVKIRLFFNGVLGDERSVVEQVQRGVIDMTRVGASTLETFDPLYSAFALPYLFDDREHMYTALEGDAGKFVYEQTMDTGLKGLTFFDGGERNFYTLSKPIMTPDDLRGQKIRVMNSPTAIKMVQLIGGTPTPLAYGEIFTSLQQGVIDGAENNPTALTLGRHGEVAKYYSFDRHNRIPDFVVISTNSWKKLTPEQQEAVQESADIARDFQKELWGTEEKLAIEEAKEKMGVQFFYPEIEPFREKVAPLYDEYRANPDIAKLLDLIQS</sequence>
<dbReference type="CDD" id="cd13671">
    <property type="entry name" value="PBP2_TRAP_SBP_like_3"/>
    <property type="match status" value="1"/>
</dbReference>
<gene>
    <name evidence="3" type="ORF">BSZ05_18740</name>
</gene>
<evidence type="ECO:0008006" key="5">
    <source>
        <dbReference type="Google" id="ProtNLM"/>
    </source>
</evidence>
<dbReference type="Proteomes" id="UP000197092">
    <property type="component" value="Chromosome 2"/>
</dbReference>
<feature type="chain" id="PRO_5042961535" description="TRAP transporter substrate-binding protein" evidence="2">
    <location>
        <begin position="26"/>
        <end position="324"/>
    </location>
</feature>
<keyword evidence="1 2" id="KW-0732">Signal</keyword>
<dbReference type="PANTHER" id="PTHR33376:SF2">
    <property type="entry name" value="DICARBOXYLATE-BINDING PERIPLASMIC PROTEIN"/>
    <property type="match status" value="1"/>
</dbReference>
<evidence type="ECO:0000313" key="3">
    <source>
        <dbReference type="EMBL" id="ASI91875.1"/>
    </source>
</evidence>
<dbReference type="InterPro" id="IPR038404">
    <property type="entry name" value="TRAP_DctP_sf"/>
</dbReference>
<evidence type="ECO:0000256" key="2">
    <source>
        <dbReference type="SAM" id="SignalP"/>
    </source>
</evidence>